<dbReference type="AlphaFoldDB" id="A0A5B8XGC9"/>
<sequence>MNQFQEQQQVKVEEVAALQNNQVQLSQEDQDKIAYIEININEYKESNKDKQSETERKQQKCDIDLGNLYIDIIQKGYGYLINVNQNNGRNNALNCQFAMMSAFTEICKLAGMTEQQIKKRSKKLHADTTSGSDAILRHAISLILLNNHKHRLRNKLHHTQKNMIKSFCEFLKKSDNIIQIEKVLKICNKVMKNMMFKKQLIANNSNSKSQLYYDAREIIQSHEIFRTKNLPSILENATFSEHGMHSIYKKITDGVITEEDIDAILNTTPQSNMHNSALLMVIALYATKYALNPIEEENQKSLIRTWKNLVQNVQIEIKS</sequence>
<feature type="coiled-coil region" evidence="1">
    <location>
        <begin position="1"/>
        <end position="60"/>
    </location>
</feature>
<dbReference type="RefSeq" id="WP_146821388.1">
    <property type="nucleotide sequence ID" value="NZ_CP029077.1"/>
</dbReference>
<keyword evidence="1" id="KW-0175">Coiled coil</keyword>
<accession>A0A5B8XGC9</accession>
<keyword evidence="3" id="KW-1185">Reference proteome</keyword>
<evidence type="ECO:0000313" key="3">
    <source>
        <dbReference type="Proteomes" id="UP000321934"/>
    </source>
</evidence>
<organism evidence="2 3">
    <name type="scientific">Candidatus Deianiraea vastatrix</name>
    <dbReference type="NCBI Taxonomy" id="2163644"/>
    <lineage>
        <taxon>Bacteria</taxon>
        <taxon>Pseudomonadati</taxon>
        <taxon>Pseudomonadota</taxon>
        <taxon>Alphaproteobacteria</taxon>
        <taxon>Rickettsiales</taxon>
        <taxon>Candidatus Deianiraeaceae</taxon>
        <taxon>Candidatus Deianiraea</taxon>
    </lineage>
</organism>
<evidence type="ECO:0000256" key="1">
    <source>
        <dbReference type="SAM" id="Coils"/>
    </source>
</evidence>
<evidence type="ECO:0000313" key="2">
    <source>
        <dbReference type="EMBL" id="QED23905.1"/>
    </source>
</evidence>
<dbReference type="EMBL" id="CP029077">
    <property type="protein sequence ID" value="QED23905.1"/>
    <property type="molecule type" value="Genomic_DNA"/>
</dbReference>
<dbReference type="Proteomes" id="UP000321934">
    <property type="component" value="Chromosome"/>
</dbReference>
<reference evidence="2 3" key="1">
    <citation type="journal article" date="2019" name="ISME J.">
        <title>Deianiraea, an extracellular bacterium associated with the ciliate Paramecium, suggests an alternative scenario for the evolution of Rickettsiales.</title>
        <authorList>
            <person name="Castelli M."/>
            <person name="Sabaneyeva E."/>
            <person name="Lanzoni O."/>
            <person name="Lebedeva N."/>
            <person name="Floriano A.M."/>
            <person name="Gaiarsa S."/>
            <person name="Benken K."/>
            <person name="Modeo L."/>
            <person name="Bandi C."/>
            <person name="Potekhin A."/>
            <person name="Sassera D."/>
            <person name="Petroni G."/>
        </authorList>
    </citation>
    <scope>NUCLEOTIDE SEQUENCE [LARGE SCALE GENOMIC DNA]</scope>
    <source>
        <strain evidence="2">CyL4-1</strain>
    </source>
</reference>
<name>A0A5B8XGC9_9RICK</name>
<protein>
    <submittedName>
        <fullName evidence="2">Uncharacterized protein</fullName>
    </submittedName>
</protein>
<gene>
    <name evidence="2" type="ORF">Deia_01124</name>
</gene>
<proteinExistence type="predicted"/>